<dbReference type="RefSeq" id="WP_033192235.1">
    <property type="nucleotide sequence ID" value="NZ_CP014334.2"/>
</dbReference>
<organism evidence="2 3">
    <name type="scientific">Fervidobacterium islandicum</name>
    <dbReference type="NCBI Taxonomy" id="2423"/>
    <lineage>
        <taxon>Bacteria</taxon>
        <taxon>Thermotogati</taxon>
        <taxon>Thermotogota</taxon>
        <taxon>Thermotogae</taxon>
        <taxon>Thermotogales</taxon>
        <taxon>Fervidobacteriaceae</taxon>
        <taxon>Fervidobacterium</taxon>
    </lineage>
</organism>
<reference evidence="2 3" key="1">
    <citation type="journal article" date="2015" name="Stand. Genomic Sci.">
        <title>Genome sequence of a native-feather degrading extremely thermophilic Eubacterium, Fervidobacterium islandicum AW-1.</title>
        <authorList>
            <person name="Lee Y.J."/>
            <person name="Jeong H."/>
            <person name="Park G.S."/>
            <person name="Kwak Y."/>
            <person name="Lee S.J."/>
            <person name="Lee S.J."/>
            <person name="Park M.K."/>
            <person name="Kim J.Y."/>
            <person name="Kang H.K."/>
            <person name="Shin J.H."/>
            <person name="Lee D.W."/>
        </authorList>
    </citation>
    <scope>NUCLEOTIDE SEQUENCE [LARGE SCALE GENOMIC DNA]</scope>
    <source>
        <strain evidence="2 3">AW-1</strain>
    </source>
</reference>
<accession>A0AAI8CML5</accession>
<keyword evidence="3" id="KW-1185">Reference proteome</keyword>
<sequence>MGKFRKKGFVIFTLVFVMAFLISCINRPDETSNNDVTVTVTIQFPTTYTMSLSNSELENFFGKKINAFEDELPVSNIYLNITDSDGVRQHEGIYKPNEKIRVKLYVQSTKKYTFNVEIATNATMYTKETVIMKGSVTTSLSKGTTVNIPVDFLDGSVSLNVIVPDTWLNEYVIKAVDITIQHAVKGTKKTFTKADLDATQTTFEITDLYPGLWQITQSATLTNTTYGNIYQTQKTGYLMVYPSLNIPFSTNISIYNAVRFSKTLNGNAKSSVAVSKDGTIYVATDQGYLYAFADNGTEKWSVRLTTSAIYSGPVLDEEGYIYVGAEDKKVYKIDPSNGQKIWEYTSGGNVSYGLALDNSQVYFGASDGNLYAVKRDDGQLVWTRYLGNAGYFSHPSIGDDGTVYIVAGKLYAFTPDGTLKWQFNGDGYLQYGPTIDSDGKIYVASAYYLYAVSRDGRMIWEHHYSYYSSNYNSSEPVIGLNGLMYISRRDYLLCLNTSDGSKKWDFYLSYYGYSKTPLVDEKNRVYVLDSYGVLRIFDGDNGQKLWEKDLGDSGYTSPAISTIGEEKTILVGVDNKLYSIHTLSKGLAKTNWPKMYRDEGNSSNVNTEIITSEASITTYAYLPIVPPVTNLSAEYDKFNKKLKVSYQWNITSSDFYRPKFLVYAKLKGEPLWIYVGETSSKTGVEFSNVYFFELEKVAVNTVLDLRESGFVICTPVLK</sequence>
<gene>
    <name evidence="2" type="ORF">NA23_08460</name>
</gene>
<evidence type="ECO:0000313" key="2">
    <source>
        <dbReference type="EMBL" id="AMW33265.1"/>
    </source>
</evidence>
<name>A0AAI8CML5_FERIS</name>
<proteinExistence type="predicted"/>
<dbReference type="SUPFAM" id="SSF50998">
    <property type="entry name" value="Quinoprotein alcohol dehydrogenase-like"/>
    <property type="match status" value="1"/>
</dbReference>
<dbReference type="Gene3D" id="2.130.10.10">
    <property type="entry name" value="YVTN repeat-like/Quinoprotein amine dehydrogenase"/>
    <property type="match status" value="2"/>
</dbReference>
<evidence type="ECO:0000259" key="1">
    <source>
        <dbReference type="Pfam" id="PF13360"/>
    </source>
</evidence>
<dbReference type="EMBL" id="CP014334">
    <property type="protein sequence ID" value="AMW33265.1"/>
    <property type="molecule type" value="Genomic_DNA"/>
</dbReference>
<feature type="domain" description="Pyrrolo-quinoline quinone repeat" evidence="1">
    <location>
        <begin position="449"/>
        <end position="580"/>
    </location>
</feature>
<dbReference type="InterPro" id="IPR018391">
    <property type="entry name" value="PQQ_b-propeller_rpt"/>
</dbReference>
<dbReference type="InterPro" id="IPR011047">
    <property type="entry name" value="Quinoprotein_ADH-like_sf"/>
</dbReference>
<feature type="domain" description="Pyrrolo-quinoline quinone repeat" evidence="1">
    <location>
        <begin position="269"/>
        <end position="407"/>
    </location>
</feature>
<dbReference type="Proteomes" id="UP000093740">
    <property type="component" value="Chromosome"/>
</dbReference>
<dbReference type="PANTHER" id="PTHR34512">
    <property type="entry name" value="CELL SURFACE PROTEIN"/>
    <property type="match status" value="1"/>
</dbReference>
<dbReference type="KEGG" id="fia:NA23_08460"/>
<dbReference type="InterPro" id="IPR002372">
    <property type="entry name" value="PQQ_rpt_dom"/>
</dbReference>
<protein>
    <submittedName>
        <fullName evidence="2">PQQ-binding-like beta-propeller repeat protein</fullName>
    </submittedName>
</protein>
<dbReference type="AlphaFoldDB" id="A0AAI8CML5"/>
<dbReference type="SMART" id="SM00564">
    <property type="entry name" value="PQQ"/>
    <property type="match status" value="7"/>
</dbReference>
<dbReference type="PANTHER" id="PTHR34512:SF30">
    <property type="entry name" value="OUTER MEMBRANE PROTEIN ASSEMBLY FACTOR BAMB"/>
    <property type="match status" value="1"/>
</dbReference>
<dbReference type="PROSITE" id="PS51257">
    <property type="entry name" value="PROKAR_LIPOPROTEIN"/>
    <property type="match status" value="1"/>
</dbReference>
<evidence type="ECO:0000313" key="3">
    <source>
        <dbReference type="Proteomes" id="UP000093740"/>
    </source>
</evidence>
<dbReference type="InterPro" id="IPR015943">
    <property type="entry name" value="WD40/YVTN_repeat-like_dom_sf"/>
</dbReference>
<dbReference type="Pfam" id="PF13360">
    <property type="entry name" value="PQQ_2"/>
    <property type="match status" value="2"/>
</dbReference>